<reference evidence="2" key="1">
    <citation type="submission" date="2023-04" db="EMBL/GenBank/DDBJ databases">
        <title>Phytophthora fragariaefolia NBRC 109709.</title>
        <authorList>
            <person name="Ichikawa N."/>
            <person name="Sato H."/>
            <person name="Tonouchi N."/>
        </authorList>
    </citation>
    <scope>NUCLEOTIDE SEQUENCE</scope>
    <source>
        <strain evidence="2">NBRC 109709</strain>
    </source>
</reference>
<evidence type="ECO:0000256" key="1">
    <source>
        <dbReference type="SAM" id="MobiDB-lite"/>
    </source>
</evidence>
<dbReference type="AlphaFoldDB" id="A0A9W7CVV6"/>
<gene>
    <name evidence="2" type="ORF">Pfra01_001578000</name>
</gene>
<sequence length="321" mass="34998">MPTEDAPQIESYIVEELENCNVVDGEVGSDDDIKNESDSDDERVTSGSAIQDAHQVSKSGGQATAPERADVSMSADSKLGPDDEDKSVSDASAQASVGGADVVEYVDTKKPPFGPVDDVEVVEVGSDPDDINDEVQLVKVEPAAKKEAYISTVQGDLVLEDMEVSSLKSSGTASARTSAQARLSPILTAEVQVKTYVADQVRRWERDVSDRSFPPKHQTQLFKTGFGFLNLVPGWFRTRANKADPDLVHNVVEEMLILLTIEMVELRQLVAQAARVQVSARTEQPCSERDVLELDVEMSDREVELLGCDYVRCSGYPDSRS</sequence>
<proteinExistence type="predicted"/>
<organism evidence="2 3">
    <name type="scientific">Phytophthora fragariaefolia</name>
    <dbReference type="NCBI Taxonomy" id="1490495"/>
    <lineage>
        <taxon>Eukaryota</taxon>
        <taxon>Sar</taxon>
        <taxon>Stramenopiles</taxon>
        <taxon>Oomycota</taxon>
        <taxon>Peronosporomycetes</taxon>
        <taxon>Peronosporales</taxon>
        <taxon>Peronosporaceae</taxon>
        <taxon>Phytophthora</taxon>
    </lineage>
</organism>
<evidence type="ECO:0000313" key="2">
    <source>
        <dbReference type="EMBL" id="GMF44800.1"/>
    </source>
</evidence>
<accession>A0A9W7CVV6</accession>
<dbReference type="OrthoDB" id="129596at2759"/>
<comment type="caution">
    <text evidence="2">The sequence shown here is derived from an EMBL/GenBank/DDBJ whole genome shotgun (WGS) entry which is preliminary data.</text>
</comment>
<feature type="compositionally biased region" description="Polar residues" evidence="1">
    <location>
        <begin position="45"/>
        <end position="62"/>
    </location>
</feature>
<name>A0A9W7CVV6_9STRA</name>
<keyword evidence="3" id="KW-1185">Reference proteome</keyword>
<dbReference type="EMBL" id="BSXT01001731">
    <property type="protein sequence ID" value="GMF44800.1"/>
    <property type="molecule type" value="Genomic_DNA"/>
</dbReference>
<evidence type="ECO:0000313" key="3">
    <source>
        <dbReference type="Proteomes" id="UP001165121"/>
    </source>
</evidence>
<protein>
    <submittedName>
        <fullName evidence="2">Unnamed protein product</fullName>
    </submittedName>
</protein>
<dbReference type="Proteomes" id="UP001165121">
    <property type="component" value="Unassembled WGS sequence"/>
</dbReference>
<feature type="region of interest" description="Disordered" evidence="1">
    <location>
        <begin position="20"/>
        <end position="97"/>
    </location>
</feature>